<dbReference type="SMART" id="SM00271">
    <property type="entry name" value="DnaJ"/>
    <property type="match status" value="1"/>
</dbReference>
<name>A0A6A6UNR7_9PEZI</name>
<dbReference type="AlphaFoldDB" id="A0A6A6UNR7"/>
<feature type="compositionally biased region" description="Low complexity" evidence="1">
    <location>
        <begin position="115"/>
        <end position="131"/>
    </location>
</feature>
<dbReference type="InterPro" id="IPR053025">
    <property type="entry name" value="Mito_ATP_Synthase-Asso"/>
</dbReference>
<evidence type="ECO:0000313" key="5">
    <source>
        <dbReference type="Proteomes" id="UP000799302"/>
    </source>
</evidence>
<keyword evidence="2" id="KW-0472">Membrane</keyword>
<feature type="domain" description="J" evidence="3">
    <location>
        <begin position="39"/>
        <end position="104"/>
    </location>
</feature>
<feature type="transmembrane region" description="Helical" evidence="2">
    <location>
        <begin position="239"/>
        <end position="260"/>
    </location>
</feature>
<evidence type="ECO:0000313" key="4">
    <source>
        <dbReference type="EMBL" id="KAF2673882.1"/>
    </source>
</evidence>
<evidence type="ECO:0000256" key="1">
    <source>
        <dbReference type="SAM" id="MobiDB-lite"/>
    </source>
</evidence>
<protein>
    <submittedName>
        <fullName evidence="4">DnaJ-domain-containing protein</fullName>
    </submittedName>
</protein>
<dbReference type="EMBL" id="MU004231">
    <property type="protein sequence ID" value="KAF2673882.1"/>
    <property type="molecule type" value="Genomic_DNA"/>
</dbReference>
<keyword evidence="5" id="KW-1185">Reference proteome</keyword>
<dbReference type="OrthoDB" id="10250354at2759"/>
<dbReference type="PANTHER" id="PTHR44873">
    <property type="entry name" value="DNAJ HOMOLOG SUBFAMILY C MEMBER 30, MITOCHONDRIAL"/>
    <property type="match status" value="1"/>
</dbReference>
<sequence length="270" mass="30068">MSTVFRSISSHIKIAIPHNVPHRPFTSTPNLRSTHTQQTHYEVLQLANNATPAEIKHKFYTLSKQHHPDLHPNDPNAATRFHRLSNAYTTLSHPSTRTTYDLSLPSSAPSATHPSGSYSSARAGSRPASGLSRRRTQFRGPPPSFYANGGHGGNVHRRSNYKPWTSNWEQPHTSPGNKGEGQNGQSFTGSMHGTGQWDREAHLRTHSNMEARFSARWTERQQQRMEEAEAERRSEAWGAVVRFAMLTGVVGIIFASPVLVGGFEGKKTKE</sequence>
<evidence type="ECO:0000259" key="3">
    <source>
        <dbReference type="PROSITE" id="PS50076"/>
    </source>
</evidence>
<feature type="region of interest" description="Disordered" evidence="1">
    <location>
        <begin position="92"/>
        <end position="195"/>
    </location>
</feature>
<dbReference type="SUPFAM" id="SSF46565">
    <property type="entry name" value="Chaperone J-domain"/>
    <property type="match status" value="1"/>
</dbReference>
<keyword evidence="2" id="KW-1133">Transmembrane helix</keyword>
<dbReference type="InterPro" id="IPR001623">
    <property type="entry name" value="DnaJ_domain"/>
</dbReference>
<dbReference type="Gene3D" id="1.10.287.110">
    <property type="entry name" value="DnaJ domain"/>
    <property type="match status" value="1"/>
</dbReference>
<accession>A0A6A6UNR7</accession>
<reference evidence="4" key="1">
    <citation type="journal article" date="2020" name="Stud. Mycol.">
        <title>101 Dothideomycetes genomes: a test case for predicting lifestyles and emergence of pathogens.</title>
        <authorList>
            <person name="Haridas S."/>
            <person name="Albert R."/>
            <person name="Binder M."/>
            <person name="Bloem J."/>
            <person name="Labutti K."/>
            <person name="Salamov A."/>
            <person name="Andreopoulos B."/>
            <person name="Baker S."/>
            <person name="Barry K."/>
            <person name="Bills G."/>
            <person name="Bluhm B."/>
            <person name="Cannon C."/>
            <person name="Castanera R."/>
            <person name="Culley D."/>
            <person name="Daum C."/>
            <person name="Ezra D."/>
            <person name="Gonzalez J."/>
            <person name="Henrissat B."/>
            <person name="Kuo A."/>
            <person name="Liang C."/>
            <person name="Lipzen A."/>
            <person name="Lutzoni F."/>
            <person name="Magnuson J."/>
            <person name="Mondo S."/>
            <person name="Nolan M."/>
            <person name="Ohm R."/>
            <person name="Pangilinan J."/>
            <person name="Park H.-J."/>
            <person name="Ramirez L."/>
            <person name="Alfaro M."/>
            <person name="Sun H."/>
            <person name="Tritt A."/>
            <person name="Yoshinaga Y."/>
            <person name="Zwiers L.-H."/>
            <person name="Turgeon B."/>
            <person name="Goodwin S."/>
            <person name="Spatafora J."/>
            <person name="Crous P."/>
            <person name="Grigoriev I."/>
        </authorList>
    </citation>
    <scope>NUCLEOTIDE SEQUENCE</scope>
    <source>
        <strain evidence="4">CBS 115976</strain>
    </source>
</reference>
<keyword evidence="2" id="KW-0812">Transmembrane</keyword>
<feature type="compositionally biased region" description="Polar residues" evidence="1">
    <location>
        <begin position="162"/>
        <end position="176"/>
    </location>
</feature>
<feature type="compositionally biased region" description="Polar residues" evidence="1">
    <location>
        <begin position="183"/>
        <end position="193"/>
    </location>
</feature>
<organism evidence="4 5">
    <name type="scientific">Microthyrium microscopicum</name>
    <dbReference type="NCBI Taxonomy" id="703497"/>
    <lineage>
        <taxon>Eukaryota</taxon>
        <taxon>Fungi</taxon>
        <taxon>Dikarya</taxon>
        <taxon>Ascomycota</taxon>
        <taxon>Pezizomycotina</taxon>
        <taxon>Dothideomycetes</taxon>
        <taxon>Dothideomycetes incertae sedis</taxon>
        <taxon>Microthyriales</taxon>
        <taxon>Microthyriaceae</taxon>
        <taxon>Microthyrium</taxon>
    </lineage>
</organism>
<feature type="compositionally biased region" description="Polar residues" evidence="1">
    <location>
        <begin position="92"/>
        <end position="114"/>
    </location>
</feature>
<dbReference type="Pfam" id="PF00226">
    <property type="entry name" value="DnaJ"/>
    <property type="match status" value="1"/>
</dbReference>
<gene>
    <name evidence="4" type="ORF">BT63DRAFT_437472</name>
</gene>
<dbReference type="PRINTS" id="PR00625">
    <property type="entry name" value="JDOMAIN"/>
</dbReference>
<dbReference type="Proteomes" id="UP000799302">
    <property type="component" value="Unassembled WGS sequence"/>
</dbReference>
<evidence type="ECO:0000256" key="2">
    <source>
        <dbReference type="SAM" id="Phobius"/>
    </source>
</evidence>
<dbReference type="CDD" id="cd06257">
    <property type="entry name" value="DnaJ"/>
    <property type="match status" value="1"/>
</dbReference>
<dbReference type="PROSITE" id="PS50076">
    <property type="entry name" value="DNAJ_2"/>
    <property type="match status" value="1"/>
</dbReference>
<dbReference type="PANTHER" id="PTHR44873:SF1">
    <property type="entry name" value="DNAJ HOMOLOG SUBFAMILY C MEMBER 30, MITOCHONDRIAL"/>
    <property type="match status" value="1"/>
</dbReference>
<dbReference type="InterPro" id="IPR036869">
    <property type="entry name" value="J_dom_sf"/>
</dbReference>
<proteinExistence type="predicted"/>